<reference evidence="2" key="1">
    <citation type="submission" date="2022-12" db="EMBL/GenBank/DDBJ databases">
        <authorList>
            <person name="Petersen C."/>
        </authorList>
    </citation>
    <scope>NUCLEOTIDE SEQUENCE</scope>
    <source>
        <strain evidence="2">IBT 16125</strain>
    </source>
</reference>
<dbReference type="EMBL" id="JAPVEA010000002">
    <property type="protein sequence ID" value="KAJ5461055.1"/>
    <property type="molecule type" value="Genomic_DNA"/>
</dbReference>
<gene>
    <name evidence="2" type="ORF">N7458_002607</name>
</gene>
<dbReference type="AlphaFoldDB" id="A0AAD6CD56"/>
<dbReference type="GeneID" id="81596233"/>
<organism evidence="2 3">
    <name type="scientific">Penicillium daleae</name>
    <dbReference type="NCBI Taxonomy" id="63821"/>
    <lineage>
        <taxon>Eukaryota</taxon>
        <taxon>Fungi</taxon>
        <taxon>Dikarya</taxon>
        <taxon>Ascomycota</taxon>
        <taxon>Pezizomycotina</taxon>
        <taxon>Eurotiomycetes</taxon>
        <taxon>Eurotiomycetidae</taxon>
        <taxon>Eurotiales</taxon>
        <taxon>Aspergillaceae</taxon>
        <taxon>Penicillium</taxon>
    </lineage>
</organism>
<name>A0AAD6CD56_9EURO</name>
<accession>A0AAD6CD56</accession>
<evidence type="ECO:0000313" key="3">
    <source>
        <dbReference type="Proteomes" id="UP001213681"/>
    </source>
</evidence>
<keyword evidence="3" id="KW-1185">Reference proteome</keyword>
<comment type="caution">
    <text evidence="2">The sequence shown here is derived from an EMBL/GenBank/DDBJ whole genome shotgun (WGS) entry which is preliminary data.</text>
</comment>
<proteinExistence type="predicted"/>
<dbReference type="Proteomes" id="UP001213681">
    <property type="component" value="Unassembled WGS sequence"/>
</dbReference>
<feature type="transmembrane region" description="Helical" evidence="1">
    <location>
        <begin position="101"/>
        <end position="121"/>
    </location>
</feature>
<protein>
    <submittedName>
        <fullName evidence="2">Uncharacterized protein</fullName>
    </submittedName>
</protein>
<evidence type="ECO:0000256" key="1">
    <source>
        <dbReference type="SAM" id="Phobius"/>
    </source>
</evidence>
<sequence>MPCLQKLSKDDQYSQLKHTKLRRHLDRNSNPFEPCQPGRACIRVQELQRPGIWKKNDIRALVQDLKPTKAVAFENLKRLQQQPCPGPAADDRAGAGMWNSVPLSLMIVIIVMLTTAFISAGNKGTHCTSTPEYLAGDINA</sequence>
<keyword evidence="1" id="KW-0472">Membrane</keyword>
<reference evidence="2" key="2">
    <citation type="journal article" date="2023" name="IMA Fungus">
        <title>Comparative genomic study of the Penicillium genus elucidates a diverse pangenome and 15 lateral gene transfer events.</title>
        <authorList>
            <person name="Petersen C."/>
            <person name="Sorensen T."/>
            <person name="Nielsen M.R."/>
            <person name="Sondergaard T.E."/>
            <person name="Sorensen J.L."/>
            <person name="Fitzpatrick D.A."/>
            <person name="Frisvad J.C."/>
            <person name="Nielsen K.L."/>
        </authorList>
    </citation>
    <scope>NUCLEOTIDE SEQUENCE</scope>
    <source>
        <strain evidence="2">IBT 16125</strain>
    </source>
</reference>
<dbReference type="RefSeq" id="XP_056770097.1">
    <property type="nucleotide sequence ID" value="XM_056905990.1"/>
</dbReference>
<keyword evidence="1" id="KW-1133">Transmembrane helix</keyword>
<evidence type="ECO:0000313" key="2">
    <source>
        <dbReference type="EMBL" id="KAJ5461055.1"/>
    </source>
</evidence>
<keyword evidence="1" id="KW-0812">Transmembrane</keyword>